<dbReference type="PANTHER" id="PTHR42948">
    <property type="entry name" value="TRANSPORTER"/>
    <property type="match status" value="1"/>
</dbReference>
<keyword evidence="8" id="KW-1185">Reference proteome</keyword>
<feature type="transmembrane region" description="Helical" evidence="6">
    <location>
        <begin position="175"/>
        <end position="194"/>
    </location>
</feature>
<feature type="transmembrane region" description="Helical" evidence="6">
    <location>
        <begin position="12"/>
        <end position="34"/>
    </location>
</feature>
<name>A0A7I8CYI3_9FIRM</name>
<keyword evidence="5 6" id="KW-0472">Membrane</keyword>
<organism evidence="7 8">
    <name type="scientific">Solibaculum mannosilyticum</name>
    <dbReference type="NCBI Taxonomy" id="2780922"/>
    <lineage>
        <taxon>Bacteria</taxon>
        <taxon>Bacillati</taxon>
        <taxon>Bacillota</taxon>
        <taxon>Clostridia</taxon>
        <taxon>Eubacteriales</taxon>
        <taxon>Oscillospiraceae</taxon>
        <taxon>Solibaculum</taxon>
    </lineage>
</organism>
<dbReference type="InterPro" id="IPR000175">
    <property type="entry name" value="Na/ntran_symport"/>
</dbReference>
<sequence>MKKEKSGLSAGRWTGSAGFVMASAGAAVGMGNLWRFPTMVGQNGGGAFVAVYLICVCAIGIPMLIAEIAVGRHGKKNAFQSYRSVNKKWGGVGILAIFTSLVGLSYYTVLGGWILRYILQSFQGLGGDSAEFFGTFTASAPQQILFYIVYMAITLLIVMKGVARGIEKACKVMMPLLFVFLVFLAIRSCTLPGASAGIEFFLKPDFSKLTPQAWIMALGQVFFSLSIGAGAGTTYGSYLSKKENIAKDAVIIAGFDTLAALLAGLAILPAVFSVGQNPEMGPSLIFVVLPQVFGSLPGGQIFAILFFLLVLFASVTTTIAFLEVVVAFAQQSLKMSRKKASLVCAGLATLLGIPSALSFGVWEHVKVFGKTFFELADYCVSNLFLPVSAILTCIFIGWVWKSKNAVHEITNEGSIKMRLAKPWAYWVQFALPILILLILLTSIGLF</sequence>
<reference evidence="8" key="1">
    <citation type="submission" date="2020-07" db="EMBL/GenBank/DDBJ databases">
        <title>Complete genome sequencing of Clostridia bacterium strain 12CBH8.</title>
        <authorList>
            <person name="Sakamoto M."/>
            <person name="Murakami T."/>
            <person name="Mori H."/>
        </authorList>
    </citation>
    <scope>NUCLEOTIDE SEQUENCE [LARGE SCALE GENOMIC DNA]</scope>
    <source>
        <strain evidence="8">12CBH8</strain>
    </source>
</reference>
<gene>
    <name evidence="7" type="ORF">C12CBH8_00950</name>
</gene>
<evidence type="ECO:0000256" key="3">
    <source>
        <dbReference type="ARBA" id="ARBA00022692"/>
    </source>
</evidence>
<evidence type="ECO:0000256" key="2">
    <source>
        <dbReference type="ARBA" id="ARBA00022448"/>
    </source>
</evidence>
<protein>
    <submittedName>
        <fullName evidence="7">Transporter</fullName>
    </submittedName>
</protein>
<dbReference type="KEGG" id="sman:C12CBH8_00950"/>
<dbReference type="InterPro" id="IPR047218">
    <property type="entry name" value="YocR/YhdH-like"/>
</dbReference>
<feature type="transmembrane region" description="Helical" evidence="6">
    <location>
        <begin position="423"/>
        <end position="445"/>
    </location>
</feature>
<feature type="transmembrane region" description="Helical" evidence="6">
    <location>
        <begin position="46"/>
        <end position="70"/>
    </location>
</feature>
<dbReference type="PANTHER" id="PTHR42948:SF1">
    <property type="entry name" value="TRANSPORTER"/>
    <property type="match status" value="1"/>
</dbReference>
<dbReference type="RefSeq" id="WP_246441600.1">
    <property type="nucleotide sequence ID" value="NZ_AP023321.1"/>
</dbReference>
<dbReference type="GO" id="GO:0016020">
    <property type="term" value="C:membrane"/>
    <property type="evidence" value="ECO:0007669"/>
    <property type="project" value="UniProtKB-SubCell"/>
</dbReference>
<accession>A0A7I8CYI3</accession>
<feature type="transmembrane region" description="Helical" evidence="6">
    <location>
        <begin position="340"/>
        <end position="362"/>
    </location>
</feature>
<keyword evidence="4 6" id="KW-1133">Transmembrane helix</keyword>
<dbReference type="NCBIfam" id="NF037979">
    <property type="entry name" value="Na_transp"/>
    <property type="match status" value="1"/>
</dbReference>
<dbReference type="InterPro" id="IPR037272">
    <property type="entry name" value="SNS_sf"/>
</dbReference>
<feature type="transmembrane region" description="Helical" evidence="6">
    <location>
        <begin position="382"/>
        <end position="400"/>
    </location>
</feature>
<keyword evidence="2" id="KW-0813">Transport</keyword>
<comment type="subcellular location">
    <subcellularLocation>
        <location evidence="1">Membrane</location>
        <topology evidence="1">Multi-pass membrane protein</topology>
    </subcellularLocation>
</comment>
<dbReference type="PROSITE" id="PS50267">
    <property type="entry name" value="NA_NEUROTRAN_SYMP_3"/>
    <property type="match status" value="1"/>
</dbReference>
<dbReference type="Proteomes" id="UP000593890">
    <property type="component" value="Chromosome"/>
</dbReference>
<evidence type="ECO:0000256" key="1">
    <source>
        <dbReference type="ARBA" id="ARBA00004141"/>
    </source>
</evidence>
<dbReference type="AlphaFoldDB" id="A0A7I8CYI3"/>
<evidence type="ECO:0000313" key="8">
    <source>
        <dbReference type="Proteomes" id="UP000593890"/>
    </source>
</evidence>
<dbReference type="Pfam" id="PF00209">
    <property type="entry name" value="SNF"/>
    <property type="match status" value="2"/>
</dbReference>
<feature type="transmembrane region" description="Helical" evidence="6">
    <location>
        <begin position="250"/>
        <end position="272"/>
    </location>
</feature>
<feature type="transmembrane region" description="Helical" evidence="6">
    <location>
        <begin position="301"/>
        <end position="328"/>
    </location>
</feature>
<dbReference type="PRINTS" id="PR00176">
    <property type="entry name" value="NANEUSMPORT"/>
</dbReference>
<dbReference type="EMBL" id="AP023321">
    <property type="protein sequence ID" value="BCI59456.1"/>
    <property type="molecule type" value="Genomic_DNA"/>
</dbReference>
<feature type="transmembrane region" description="Helical" evidence="6">
    <location>
        <begin position="91"/>
        <end position="115"/>
    </location>
</feature>
<dbReference type="CDD" id="cd10336">
    <property type="entry name" value="SLC6sbd_Tyt1-Like"/>
    <property type="match status" value="1"/>
</dbReference>
<feature type="transmembrane region" description="Helical" evidence="6">
    <location>
        <begin position="144"/>
        <end position="163"/>
    </location>
</feature>
<evidence type="ECO:0000256" key="5">
    <source>
        <dbReference type="ARBA" id="ARBA00023136"/>
    </source>
</evidence>
<evidence type="ECO:0000313" key="7">
    <source>
        <dbReference type="EMBL" id="BCI59456.1"/>
    </source>
</evidence>
<evidence type="ECO:0000256" key="4">
    <source>
        <dbReference type="ARBA" id="ARBA00022989"/>
    </source>
</evidence>
<keyword evidence="3 6" id="KW-0812">Transmembrane</keyword>
<evidence type="ECO:0000256" key="6">
    <source>
        <dbReference type="SAM" id="Phobius"/>
    </source>
</evidence>
<feature type="transmembrane region" description="Helical" evidence="6">
    <location>
        <begin position="214"/>
        <end position="238"/>
    </location>
</feature>
<dbReference type="SUPFAM" id="SSF161070">
    <property type="entry name" value="SNF-like"/>
    <property type="match status" value="1"/>
</dbReference>
<proteinExistence type="predicted"/>